<evidence type="ECO:0000313" key="1">
    <source>
        <dbReference type="RefSeq" id="XP_016980882.1"/>
    </source>
</evidence>
<gene>
    <name evidence="1" type="primary">LOC108045905</name>
</gene>
<organism evidence="1">
    <name type="scientific">Drosophila rhopaloa</name>
    <name type="common">Fruit fly</name>
    <dbReference type="NCBI Taxonomy" id="1041015"/>
    <lineage>
        <taxon>Eukaryota</taxon>
        <taxon>Metazoa</taxon>
        <taxon>Ecdysozoa</taxon>
        <taxon>Arthropoda</taxon>
        <taxon>Hexapoda</taxon>
        <taxon>Insecta</taxon>
        <taxon>Pterygota</taxon>
        <taxon>Neoptera</taxon>
        <taxon>Endopterygota</taxon>
        <taxon>Diptera</taxon>
        <taxon>Brachycera</taxon>
        <taxon>Muscomorpha</taxon>
        <taxon>Ephydroidea</taxon>
        <taxon>Drosophilidae</taxon>
        <taxon>Drosophila</taxon>
        <taxon>Sophophora</taxon>
    </lineage>
</organism>
<dbReference type="OrthoDB" id="7825421at2759"/>
<dbReference type="AlphaFoldDB" id="A0A6P4ERW1"/>
<dbReference type="Gene3D" id="3.40.30.10">
    <property type="entry name" value="Glutaredoxin"/>
    <property type="match status" value="1"/>
</dbReference>
<name>A0A6P4ERW1_DRORH</name>
<dbReference type="RefSeq" id="XP_016980882.1">
    <property type="nucleotide sequence ID" value="XM_017125393.1"/>
</dbReference>
<reference evidence="1" key="1">
    <citation type="submission" date="2025-08" db="UniProtKB">
        <authorList>
            <consortium name="RefSeq"/>
        </authorList>
    </citation>
    <scope>IDENTIFICATION</scope>
</reference>
<accession>A0A6P4ERW1</accession>
<protein>
    <submittedName>
        <fullName evidence="1">Uncharacterized protein LOC108045905 isoform X2</fullName>
    </submittedName>
</protein>
<sequence>MALVKTTAIDNNFIPWLLWRPPATANGSPPDNFTFDGPQVVAFHFVDNRHGDNLKKWINMIDELAQEYAGRILFGLQDISNIAKFNGNLNPEDFGSYRKGLPPRIYGKDCEGRVYEMHKLVSTKYLREFCEQLLKEQLFRAVVLGPTPAQDSAPRNYFELREQSSGDMLVMLYDPACYYWPIQQRMLRKLVHLLSNEDLPIVVVDKANNYLGVGFTRWLQMVNCHGSTIFSSPRPDGWDIKLQTRLESTRGYLRYIARNRQPELRDFDADGEPRGPEDALEYIQYLYYS</sequence>
<proteinExistence type="predicted"/>